<keyword evidence="2" id="KW-1133">Transmembrane helix</keyword>
<feature type="region of interest" description="Disordered" evidence="1">
    <location>
        <begin position="181"/>
        <end position="207"/>
    </location>
</feature>
<feature type="compositionally biased region" description="Polar residues" evidence="1">
    <location>
        <begin position="182"/>
        <end position="192"/>
    </location>
</feature>
<proteinExistence type="predicted"/>
<accession>A0A5K3FUS1</accession>
<reference evidence="3" key="1">
    <citation type="submission" date="2019-11" db="UniProtKB">
        <authorList>
            <consortium name="WormBaseParasite"/>
        </authorList>
    </citation>
    <scope>IDENTIFICATION</scope>
</reference>
<evidence type="ECO:0000256" key="2">
    <source>
        <dbReference type="SAM" id="Phobius"/>
    </source>
</evidence>
<dbReference type="AlphaFoldDB" id="A0A5K3FUS1"/>
<keyword evidence="2" id="KW-0812">Transmembrane</keyword>
<name>A0A5K3FUS1_MESCO</name>
<sequence length="234" mass="27021">MPEASVRRSSTSLEFPVHMPYRRTDRILRRIHEFDNKLKNRAHELIGHPSVAFADFEIEDKRSSIMSSLLLLSAIVEGVASFVLPIINAFGTPRHVEHKFYFEVFKITQFTLSIMALAYLQMLVNLYTRKLHKHKRNYVECTDDEGRDDNYNQDANFVEADDFPKSLRKSKENGIKFIEEGNFSSPSTLSDEQNQRDEVHEEAEELAELEQISLPDSLSTNHISGPRPRLVVIK</sequence>
<evidence type="ECO:0000256" key="1">
    <source>
        <dbReference type="SAM" id="MobiDB-lite"/>
    </source>
</evidence>
<organism evidence="3">
    <name type="scientific">Mesocestoides corti</name>
    <name type="common">Flatworm</name>
    <dbReference type="NCBI Taxonomy" id="53468"/>
    <lineage>
        <taxon>Eukaryota</taxon>
        <taxon>Metazoa</taxon>
        <taxon>Spiralia</taxon>
        <taxon>Lophotrochozoa</taxon>
        <taxon>Platyhelminthes</taxon>
        <taxon>Cestoda</taxon>
        <taxon>Eucestoda</taxon>
        <taxon>Cyclophyllidea</taxon>
        <taxon>Mesocestoididae</taxon>
        <taxon>Mesocestoides</taxon>
    </lineage>
</organism>
<feature type="transmembrane region" description="Helical" evidence="2">
    <location>
        <begin position="107"/>
        <end position="127"/>
    </location>
</feature>
<feature type="transmembrane region" description="Helical" evidence="2">
    <location>
        <begin position="69"/>
        <end position="87"/>
    </location>
</feature>
<keyword evidence="2" id="KW-0472">Membrane</keyword>
<protein>
    <submittedName>
        <fullName evidence="3">Anoctamin</fullName>
    </submittedName>
</protein>
<dbReference type="WBParaSite" id="MCU_010771-RA">
    <property type="protein sequence ID" value="MCU_010771-RA"/>
    <property type="gene ID" value="MCU_010771"/>
</dbReference>
<evidence type="ECO:0000313" key="3">
    <source>
        <dbReference type="WBParaSite" id="MCU_010771-RA"/>
    </source>
</evidence>